<dbReference type="PANTHER" id="PTHR43179:SF12">
    <property type="entry name" value="GALACTOFURANOSYLTRANSFERASE GLFT2"/>
    <property type="match status" value="1"/>
</dbReference>
<dbReference type="PANTHER" id="PTHR43179">
    <property type="entry name" value="RHAMNOSYLTRANSFERASE WBBL"/>
    <property type="match status" value="1"/>
</dbReference>
<feature type="domain" description="Glycosyltransferase 2-like" evidence="5">
    <location>
        <begin position="4"/>
        <end position="174"/>
    </location>
</feature>
<dbReference type="RefSeq" id="WP_249284104.1">
    <property type="nucleotide sequence ID" value="NZ_JACRSO010000001.1"/>
</dbReference>
<name>A0A926CYH4_9FIRM</name>
<evidence type="ECO:0000313" key="7">
    <source>
        <dbReference type="Proteomes" id="UP000654279"/>
    </source>
</evidence>
<comment type="similarity">
    <text evidence="2">Belongs to the glycosyltransferase 2 family.</text>
</comment>
<evidence type="ECO:0000256" key="1">
    <source>
        <dbReference type="ARBA" id="ARBA00004776"/>
    </source>
</evidence>
<sequence length="343" mass="38670">MKVSVVIPNYNGEKFLRECLQSLREQSQPHEVIVVDNASKDGSCALMAREFPEVRVLVQEENLGFAGGVNAGIRAAKGEYVALLNNDTKADKHFLRALVRLMDAHPNAFSASSKMIQYHNPTRIDDAGDTLTLMGVPAQMGHGAKATRYKRDRRILSACGGACIFRKSILDEIGLFDERFFAYCEDVDIGLRALVHGYRNWYCAGSIVYHYGSATSDAISKGTSAFRVRLSARNCLLMLHKNLPPFWLKLHKPLLALGARRQRKGYRAWGQEKAYEEGIAEARGLMGSFEHSYQKGRYHNYWYIEGLMAVTTIPYLGMALRRRMGTLVSRLAPGAWKKWEEKK</sequence>
<comment type="pathway">
    <text evidence="1">Cell wall biogenesis; cell wall polysaccharide biosynthesis.</text>
</comment>
<dbReference type="Gene3D" id="3.90.550.10">
    <property type="entry name" value="Spore Coat Polysaccharide Biosynthesis Protein SpsA, Chain A"/>
    <property type="match status" value="1"/>
</dbReference>
<dbReference type="InterPro" id="IPR029044">
    <property type="entry name" value="Nucleotide-diphossugar_trans"/>
</dbReference>
<dbReference type="CDD" id="cd04186">
    <property type="entry name" value="GT_2_like_c"/>
    <property type="match status" value="1"/>
</dbReference>
<reference evidence="6" key="1">
    <citation type="submission" date="2020-08" db="EMBL/GenBank/DDBJ databases">
        <title>Genome public.</title>
        <authorList>
            <person name="Liu C."/>
            <person name="Sun Q."/>
        </authorList>
    </citation>
    <scope>NUCLEOTIDE SEQUENCE</scope>
    <source>
        <strain evidence="6">NSJ-44</strain>
    </source>
</reference>
<proteinExistence type="inferred from homology"/>
<keyword evidence="4" id="KW-0808">Transferase</keyword>
<evidence type="ECO:0000256" key="2">
    <source>
        <dbReference type="ARBA" id="ARBA00006739"/>
    </source>
</evidence>
<dbReference type="Pfam" id="PF00535">
    <property type="entry name" value="Glycos_transf_2"/>
    <property type="match status" value="1"/>
</dbReference>
<keyword evidence="7" id="KW-1185">Reference proteome</keyword>
<dbReference type="AlphaFoldDB" id="A0A926CYH4"/>
<dbReference type="InterPro" id="IPR001173">
    <property type="entry name" value="Glyco_trans_2-like"/>
</dbReference>
<evidence type="ECO:0000256" key="4">
    <source>
        <dbReference type="ARBA" id="ARBA00022679"/>
    </source>
</evidence>
<keyword evidence="3" id="KW-0328">Glycosyltransferase</keyword>
<protein>
    <submittedName>
        <fullName evidence="6">Glycosyltransferase</fullName>
    </submittedName>
</protein>
<dbReference type="EMBL" id="JACRSO010000001">
    <property type="protein sequence ID" value="MBC8528046.1"/>
    <property type="molecule type" value="Genomic_DNA"/>
</dbReference>
<organism evidence="6 7">
    <name type="scientific">Luoshenia tenuis</name>
    <dbReference type="NCBI Taxonomy" id="2763654"/>
    <lineage>
        <taxon>Bacteria</taxon>
        <taxon>Bacillati</taxon>
        <taxon>Bacillota</taxon>
        <taxon>Clostridia</taxon>
        <taxon>Christensenellales</taxon>
        <taxon>Christensenellaceae</taxon>
        <taxon>Luoshenia</taxon>
    </lineage>
</organism>
<accession>A0A926CYH4</accession>
<evidence type="ECO:0000259" key="5">
    <source>
        <dbReference type="Pfam" id="PF00535"/>
    </source>
</evidence>
<dbReference type="GO" id="GO:0016757">
    <property type="term" value="F:glycosyltransferase activity"/>
    <property type="evidence" value="ECO:0007669"/>
    <property type="project" value="UniProtKB-KW"/>
</dbReference>
<gene>
    <name evidence="6" type="ORF">H8699_01155</name>
</gene>
<evidence type="ECO:0000256" key="3">
    <source>
        <dbReference type="ARBA" id="ARBA00022676"/>
    </source>
</evidence>
<dbReference type="Proteomes" id="UP000654279">
    <property type="component" value="Unassembled WGS sequence"/>
</dbReference>
<evidence type="ECO:0000313" key="6">
    <source>
        <dbReference type="EMBL" id="MBC8528046.1"/>
    </source>
</evidence>
<dbReference type="SUPFAM" id="SSF53448">
    <property type="entry name" value="Nucleotide-diphospho-sugar transferases"/>
    <property type="match status" value="1"/>
</dbReference>
<comment type="caution">
    <text evidence="6">The sequence shown here is derived from an EMBL/GenBank/DDBJ whole genome shotgun (WGS) entry which is preliminary data.</text>
</comment>